<dbReference type="Gene3D" id="3.40.50.10130">
    <property type="match status" value="1"/>
</dbReference>
<evidence type="ECO:0000259" key="1">
    <source>
        <dbReference type="SMART" id="SM00891"/>
    </source>
</evidence>
<sequence length="167" mass="18460">MSRHPLPAELPASAITAIIDTREQMPLVLPGLRTEPATLPTGDYSVKGLESVIAIERKSLPDLLACVGRERERFEREIDRLRAYPVRALVVEADWSDIERGDWRSKITPKQAGASLVSWQVKGLPCILAGTPKRAGQLVASMLRRAAVHRYRELRALTAGLVTEATE</sequence>
<gene>
    <name evidence="2" type="ORF">Mal15_38180</name>
</gene>
<dbReference type="Proteomes" id="UP000321353">
    <property type="component" value="Chromosome"/>
</dbReference>
<dbReference type="AlphaFoldDB" id="A0A5B9MER1"/>
<name>A0A5B9MER1_9BACT</name>
<dbReference type="GO" id="GO:0006259">
    <property type="term" value="P:DNA metabolic process"/>
    <property type="evidence" value="ECO:0007669"/>
    <property type="project" value="UniProtKB-ARBA"/>
</dbReference>
<dbReference type="GO" id="GO:0003677">
    <property type="term" value="F:DNA binding"/>
    <property type="evidence" value="ECO:0007669"/>
    <property type="project" value="InterPro"/>
</dbReference>
<proteinExistence type="predicted"/>
<evidence type="ECO:0000313" key="3">
    <source>
        <dbReference type="Proteomes" id="UP000321353"/>
    </source>
</evidence>
<dbReference type="InterPro" id="IPR006166">
    <property type="entry name" value="ERCC4_domain"/>
</dbReference>
<dbReference type="InterPro" id="IPR011335">
    <property type="entry name" value="Restrct_endonuc-II-like"/>
</dbReference>
<dbReference type="SMART" id="SM00891">
    <property type="entry name" value="ERCC4"/>
    <property type="match status" value="1"/>
</dbReference>
<dbReference type="EMBL" id="CP036264">
    <property type="protein sequence ID" value="QEF99752.1"/>
    <property type="molecule type" value="Genomic_DNA"/>
</dbReference>
<keyword evidence="3" id="KW-1185">Reference proteome</keyword>
<dbReference type="RefSeq" id="WP_147869108.1">
    <property type="nucleotide sequence ID" value="NZ_CP036264.1"/>
</dbReference>
<dbReference type="Pfam" id="PF02732">
    <property type="entry name" value="ERCC4"/>
    <property type="match status" value="1"/>
</dbReference>
<evidence type="ECO:0000313" key="2">
    <source>
        <dbReference type="EMBL" id="QEF99752.1"/>
    </source>
</evidence>
<feature type="domain" description="ERCC4" evidence="1">
    <location>
        <begin position="16"/>
        <end position="95"/>
    </location>
</feature>
<dbReference type="KEGG" id="smam:Mal15_38180"/>
<dbReference type="GO" id="GO:0004518">
    <property type="term" value="F:nuclease activity"/>
    <property type="evidence" value="ECO:0007669"/>
    <property type="project" value="InterPro"/>
</dbReference>
<protein>
    <recommendedName>
        <fullName evidence="1">ERCC4 domain-containing protein</fullName>
    </recommendedName>
</protein>
<organism evidence="2 3">
    <name type="scientific">Stieleria maiorica</name>
    <dbReference type="NCBI Taxonomy" id="2795974"/>
    <lineage>
        <taxon>Bacteria</taxon>
        <taxon>Pseudomonadati</taxon>
        <taxon>Planctomycetota</taxon>
        <taxon>Planctomycetia</taxon>
        <taxon>Pirellulales</taxon>
        <taxon>Pirellulaceae</taxon>
        <taxon>Stieleria</taxon>
    </lineage>
</organism>
<dbReference type="SUPFAM" id="SSF52980">
    <property type="entry name" value="Restriction endonuclease-like"/>
    <property type="match status" value="1"/>
</dbReference>
<accession>A0A5B9MER1</accession>
<reference evidence="2 3" key="1">
    <citation type="submission" date="2019-02" db="EMBL/GenBank/DDBJ databases">
        <title>Planctomycetal bacteria perform biofilm scaping via a novel small molecule.</title>
        <authorList>
            <person name="Jeske O."/>
            <person name="Boedeker C."/>
            <person name="Wiegand S."/>
            <person name="Breitling P."/>
            <person name="Kallscheuer N."/>
            <person name="Jogler M."/>
            <person name="Rohde M."/>
            <person name="Petersen J."/>
            <person name="Medema M.H."/>
            <person name="Surup F."/>
            <person name="Jogler C."/>
        </authorList>
    </citation>
    <scope>NUCLEOTIDE SEQUENCE [LARGE SCALE GENOMIC DNA]</scope>
    <source>
        <strain evidence="2 3">Mal15</strain>
    </source>
</reference>